<dbReference type="InParanoid" id="A0A067NDZ8"/>
<dbReference type="AlphaFoldDB" id="A0A067NDZ8"/>
<gene>
    <name evidence="2" type="ORF">PLEOSDRAFT_1106958</name>
</gene>
<organism evidence="2 3">
    <name type="scientific">Pleurotus ostreatus (strain PC15)</name>
    <name type="common">Oyster mushroom</name>
    <dbReference type="NCBI Taxonomy" id="1137138"/>
    <lineage>
        <taxon>Eukaryota</taxon>
        <taxon>Fungi</taxon>
        <taxon>Dikarya</taxon>
        <taxon>Basidiomycota</taxon>
        <taxon>Agaricomycotina</taxon>
        <taxon>Agaricomycetes</taxon>
        <taxon>Agaricomycetidae</taxon>
        <taxon>Agaricales</taxon>
        <taxon>Pleurotineae</taxon>
        <taxon>Pleurotaceae</taxon>
        <taxon>Pleurotus</taxon>
    </lineage>
</organism>
<feature type="compositionally biased region" description="Basic and acidic residues" evidence="1">
    <location>
        <begin position="11"/>
        <end position="33"/>
    </location>
</feature>
<feature type="compositionally biased region" description="Low complexity" evidence="1">
    <location>
        <begin position="736"/>
        <end position="751"/>
    </location>
</feature>
<dbReference type="VEuPathDB" id="FungiDB:PLEOSDRAFT_1106958"/>
<feature type="region of interest" description="Disordered" evidence="1">
    <location>
        <begin position="177"/>
        <end position="225"/>
    </location>
</feature>
<feature type="region of interest" description="Disordered" evidence="1">
    <location>
        <begin position="242"/>
        <end position="289"/>
    </location>
</feature>
<accession>A0A067NDZ8</accession>
<evidence type="ECO:0000313" key="2">
    <source>
        <dbReference type="EMBL" id="KDQ26079.1"/>
    </source>
</evidence>
<evidence type="ECO:0000313" key="3">
    <source>
        <dbReference type="Proteomes" id="UP000027073"/>
    </source>
</evidence>
<reference evidence="3" key="1">
    <citation type="journal article" date="2014" name="Proc. Natl. Acad. Sci. U.S.A.">
        <title>Extensive sampling of basidiomycete genomes demonstrates inadequacy of the white-rot/brown-rot paradigm for wood decay fungi.</title>
        <authorList>
            <person name="Riley R."/>
            <person name="Salamov A.A."/>
            <person name="Brown D.W."/>
            <person name="Nagy L.G."/>
            <person name="Floudas D."/>
            <person name="Held B.W."/>
            <person name="Levasseur A."/>
            <person name="Lombard V."/>
            <person name="Morin E."/>
            <person name="Otillar R."/>
            <person name="Lindquist E.A."/>
            <person name="Sun H."/>
            <person name="LaButti K.M."/>
            <person name="Schmutz J."/>
            <person name="Jabbour D."/>
            <person name="Luo H."/>
            <person name="Baker S.E."/>
            <person name="Pisabarro A.G."/>
            <person name="Walton J.D."/>
            <person name="Blanchette R.A."/>
            <person name="Henrissat B."/>
            <person name="Martin F."/>
            <person name="Cullen D."/>
            <person name="Hibbett D.S."/>
            <person name="Grigoriev I.V."/>
        </authorList>
    </citation>
    <scope>NUCLEOTIDE SEQUENCE [LARGE SCALE GENOMIC DNA]</scope>
    <source>
        <strain evidence="3">PC15</strain>
    </source>
</reference>
<sequence>MRGKSPANNDVHMDGDHNTPRNDDDDYERRDAQEGEGQPSRRDKGKGKATARNIAELDTFPAAPYDLGQPRQQAWINTGIGCMNCANTECTTCIGFTSHFMVGIRDNDARADRRLMARDICPEIFNDYDRLYDTARRTIESDREEIEEIDGKLTRLNNYADRIERDLDDARARIKELEESQDDTHRHNRRKTRLSLSPGRPASDTNSSQRESSMGMASQPRSSLSVASGLKAEYYDLNSDYGESDASDAKEPPRYANAAPSMTADQVGGQTPATEFPPLPQAGPSNYSRTAATHSLVGRINTGTAPRGNEQIMLPENSAAWAEMVQAAQIPDNWEAYNSCRSVVNIANQLASDKKPMRGFMRAALRTWRAPDWVKRTRNIRPLPRITVANVMTSSSSGTTAAPHVGAIVNDPSTASSLRVGPPVRVEARPTTGYQAPSMDAPPEAWCAYDYYFRHVKAMSAGLGDNPLDVRTRRGHRLIRRTGPSPAAGDPALERNRSVYAERATTLLAMPGRYQAVINRLGLTIPSVYQPAHYSGPLDNLSVEDVAAHMAACGVSIEMANDTWLFARQWLLDPRNENRPNTYPTRQQVLALPPSQYPPSAPNAPLLLMNPQYYFPAGCPPEPTEVRSKRPRHTAAMPRGGYNTNAAILRQLHAVATTLGHTTVAVGDPLPPSSTPSSLPDSMVDRLGPPSLTSSLPFEWDDDVVEADTRTPHTVSLGGTVVPPAYLHSATSRNQSGTAAVSSSSTSTSGSNHPLSHTSTSLPPANPSSYIPEDIAMSPIIENEFGVSTPSP</sequence>
<feature type="region of interest" description="Disordered" evidence="1">
    <location>
        <begin position="664"/>
        <end position="698"/>
    </location>
</feature>
<dbReference type="Proteomes" id="UP000027073">
    <property type="component" value="Unassembled WGS sequence"/>
</dbReference>
<dbReference type="EMBL" id="KL198010">
    <property type="protein sequence ID" value="KDQ26079.1"/>
    <property type="molecule type" value="Genomic_DNA"/>
</dbReference>
<feature type="compositionally biased region" description="Polar residues" evidence="1">
    <location>
        <begin position="203"/>
        <end position="225"/>
    </location>
</feature>
<evidence type="ECO:0000256" key="1">
    <source>
        <dbReference type="SAM" id="MobiDB-lite"/>
    </source>
</evidence>
<name>A0A067NDZ8_PLEO1</name>
<protein>
    <submittedName>
        <fullName evidence="2">Uncharacterized protein</fullName>
    </submittedName>
</protein>
<dbReference type="HOGENOM" id="CLU_378165_0_0_1"/>
<feature type="region of interest" description="Disordered" evidence="1">
    <location>
        <begin position="1"/>
        <end position="50"/>
    </location>
</feature>
<feature type="region of interest" description="Disordered" evidence="1">
    <location>
        <begin position="732"/>
        <end position="792"/>
    </location>
</feature>
<feature type="compositionally biased region" description="Polar residues" evidence="1">
    <location>
        <begin position="752"/>
        <end position="769"/>
    </location>
</feature>
<dbReference type="OrthoDB" id="3064704at2759"/>
<proteinExistence type="predicted"/>